<gene>
    <name evidence="2" type="ORF">BASA50_001380</name>
</gene>
<protein>
    <submittedName>
        <fullName evidence="2">Uncharacterized protein</fullName>
    </submittedName>
</protein>
<dbReference type="Proteomes" id="UP001648503">
    <property type="component" value="Unassembled WGS sequence"/>
</dbReference>
<organism evidence="2 3">
    <name type="scientific">Batrachochytrium salamandrivorans</name>
    <dbReference type="NCBI Taxonomy" id="1357716"/>
    <lineage>
        <taxon>Eukaryota</taxon>
        <taxon>Fungi</taxon>
        <taxon>Fungi incertae sedis</taxon>
        <taxon>Chytridiomycota</taxon>
        <taxon>Chytridiomycota incertae sedis</taxon>
        <taxon>Chytridiomycetes</taxon>
        <taxon>Rhizophydiales</taxon>
        <taxon>Rhizophydiales incertae sedis</taxon>
        <taxon>Batrachochytrium</taxon>
    </lineage>
</organism>
<keyword evidence="3" id="KW-1185">Reference proteome</keyword>
<proteinExistence type="predicted"/>
<reference evidence="2 3" key="1">
    <citation type="submission" date="2021-02" db="EMBL/GenBank/DDBJ databases">
        <title>Variation within the Batrachochytrium salamandrivorans European outbreak.</title>
        <authorList>
            <person name="Kelly M."/>
            <person name="Pasmans F."/>
            <person name="Shea T.P."/>
            <person name="Munoz J.F."/>
            <person name="Carranza S."/>
            <person name="Cuomo C.A."/>
            <person name="Martel A."/>
        </authorList>
    </citation>
    <scope>NUCLEOTIDE SEQUENCE [LARGE SCALE GENOMIC DNA]</scope>
    <source>
        <strain evidence="2 3">AMFP18/2</strain>
    </source>
</reference>
<feature type="region of interest" description="Disordered" evidence="1">
    <location>
        <begin position="10"/>
        <end position="66"/>
    </location>
</feature>
<name>A0ABQ8EVZ8_9FUNG</name>
<accession>A0ABQ8EVZ8</accession>
<sequence length="233" mass="26131">MADVRYLLKQKLTKRKMDSLQADTKTDTTTDLQSNSGPRPLKETHKHKRPAASVIPSNPPESSQCPVVAVIHPPKQSNVEALKDPTAQDTQADDIEAELLQLERELQLEAQQELQNSGQHSSHTLVSTAVIEKAPVYVSENGLDEPLDLNLDSNPDPNADADLTFDPSAELQSEHQLIQERLQRLRDMQMRLPSTTSASNSVIVMQPSYKRLNAGRSKKPRKIRHVYQDEENM</sequence>
<comment type="caution">
    <text evidence="2">The sequence shown here is derived from an EMBL/GenBank/DDBJ whole genome shotgun (WGS) entry which is preliminary data.</text>
</comment>
<feature type="compositionally biased region" description="Basic residues" evidence="1">
    <location>
        <begin position="216"/>
        <end position="225"/>
    </location>
</feature>
<evidence type="ECO:0000313" key="2">
    <source>
        <dbReference type="EMBL" id="KAH6587247.1"/>
    </source>
</evidence>
<evidence type="ECO:0000313" key="3">
    <source>
        <dbReference type="Proteomes" id="UP001648503"/>
    </source>
</evidence>
<feature type="compositionally biased region" description="Polar residues" evidence="1">
    <location>
        <begin position="21"/>
        <end position="37"/>
    </location>
</feature>
<feature type="region of interest" description="Disordered" evidence="1">
    <location>
        <begin position="213"/>
        <end position="233"/>
    </location>
</feature>
<evidence type="ECO:0000256" key="1">
    <source>
        <dbReference type="SAM" id="MobiDB-lite"/>
    </source>
</evidence>
<dbReference type="EMBL" id="JAFCIX010000567">
    <property type="protein sequence ID" value="KAH6587247.1"/>
    <property type="molecule type" value="Genomic_DNA"/>
</dbReference>